<evidence type="ECO:0000313" key="1">
    <source>
        <dbReference type="EMBL" id="GAA4956041.1"/>
    </source>
</evidence>
<reference evidence="2" key="1">
    <citation type="journal article" date="2019" name="Int. J. Syst. Evol. Microbiol.">
        <title>The Global Catalogue of Microorganisms (GCM) 10K type strain sequencing project: providing services to taxonomists for standard genome sequencing and annotation.</title>
        <authorList>
            <consortium name="The Broad Institute Genomics Platform"/>
            <consortium name="The Broad Institute Genome Sequencing Center for Infectious Disease"/>
            <person name="Wu L."/>
            <person name="Ma J."/>
        </authorList>
    </citation>
    <scope>NUCLEOTIDE SEQUENCE [LARGE SCALE GENOMIC DNA]</scope>
    <source>
        <strain evidence="2">JCM 19134</strain>
    </source>
</reference>
<proteinExistence type="predicted"/>
<keyword evidence="2" id="KW-1185">Reference proteome</keyword>
<gene>
    <name evidence="1" type="ORF">GCM10025791_40340</name>
</gene>
<accession>A0AAV3U802</accession>
<sequence length="182" mass="20503">MYAEQLKASTRQCHDSVEQQFTRRLFSPKLTADDYASQLTTIRNIYALFCDFDFSAQLKPFAATIPTRLALLNKDLIHLPSPNESQSPAFAANNLTSLDHRVGGLYVLLGSAIGGKIIAKRLQQHAWVDADKHLNFFKFEHHDIAREWNSFKVSLDEHIEVHRADLATVTAGAKMTFGLFAQ</sequence>
<dbReference type="EMBL" id="BAABLX010000072">
    <property type="protein sequence ID" value="GAA4956041.1"/>
    <property type="molecule type" value="Genomic_DNA"/>
</dbReference>
<organism evidence="1 2">
    <name type="scientific">Halioxenophilus aromaticivorans</name>
    <dbReference type="NCBI Taxonomy" id="1306992"/>
    <lineage>
        <taxon>Bacteria</taxon>
        <taxon>Pseudomonadati</taxon>
        <taxon>Pseudomonadota</taxon>
        <taxon>Gammaproteobacteria</taxon>
        <taxon>Alteromonadales</taxon>
        <taxon>Alteromonadaceae</taxon>
        <taxon>Halioxenophilus</taxon>
    </lineage>
</organism>
<protein>
    <recommendedName>
        <fullName evidence="3">Heme oxygenase</fullName>
    </recommendedName>
</protein>
<evidence type="ECO:0008006" key="3">
    <source>
        <dbReference type="Google" id="ProtNLM"/>
    </source>
</evidence>
<dbReference type="Pfam" id="PF01126">
    <property type="entry name" value="Heme_oxygenase"/>
    <property type="match status" value="1"/>
</dbReference>
<dbReference type="InterPro" id="IPR016053">
    <property type="entry name" value="Haem_Oase-like"/>
</dbReference>
<dbReference type="AlphaFoldDB" id="A0AAV3U802"/>
<dbReference type="GO" id="GO:0004392">
    <property type="term" value="F:heme oxygenase (decyclizing) activity"/>
    <property type="evidence" value="ECO:0007669"/>
    <property type="project" value="InterPro"/>
</dbReference>
<comment type="caution">
    <text evidence="1">The sequence shown here is derived from an EMBL/GenBank/DDBJ whole genome shotgun (WGS) entry which is preliminary data.</text>
</comment>
<dbReference type="CDD" id="cd19166">
    <property type="entry name" value="HemeO-bac"/>
    <property type="match status" value="1"/>
</dbReference>
<name>A0AAV3U802_9ALTE</name>
<dbReference type="Gene3D" id="1.20.910.10">
    <property type="entry name" value="Heme oxygenase-like"/>
    <property type="match status" value="1"/>
</dbReference>
<dbReference type="RefSeq" id="WP_345426647.1">
    <property type="nucleotide sequence ID" value="NZ_AP031496.1"/>
</dbReference>
<dbReference type="InterPro" id="IPR016084">
    <property type="entry name" value="Haem_Oase-like_multi-hlx"/>
</dbReference>
<dbReference type="SUPFAM" id="SSF48613">
    <property type="entry name" value="Heme oxygenase-like"/>
    <property type="match status" value="1"/>
</dbReference>
<evidence type="ECO:0000313" key="2">
    <source>
        <dbReference type="Proteomes" id="UP001409585"/>
    </source>
</evidence>
<dbReference type="GO" id="GO:0006788">
    <property type="term" value="P:heme oxidation"/>
    <property type="evidence" value="ECO:0007669"/>
    <property type="project" value="InterPro"/>
</dbReference>
<dbReference type="Proteomes" id="UP001409585">
    <property type="component" value="Unassembled WGS sequence"/>
</dbReference>